<feature type="transmembrane region" description="Helical" evidence="1">
    <location>
        <begin position="175"/>
        <end position="195"/>
    </location>
</feature>
<protein>
    <submittedName>
        <fullName evidence="4">Transmembrane protein</fullName>
    </submittedName>
</protein>
<name>A0A914VC36_9BILA</name>
<dbReference type="Proteomes" id="UP000887566">
    <property type="component" value="Unplaced"/>
</dbReference>
<evidence type="ECO:0000256" key="1">
    <source>
        <dbReference type="SAM" id="Phobius"/>
    </source>
</evidence>
<keyword evidence="1" id="KW-0472">Membrane</keyword>
<keyword evidence="2" id="KW-0732">Signal</keyword>
<keyword evidence="3" id="KW-1185">Reference proteome</keyword>
<feature type="chain" id="PRO_5038124512" evidence="2">
    <location>
        <begin position="26"/>
        <end position="273"/>
    </location>
</feature>
<dbReference type="WBParaSite" id="PSAMB.scaffold1761size28028.g14769.t1">
    <property type="protein sequence ID" value="PSAMB.scaffold1761size28028.g14769.t1"/>
    <property type="gene ID" value="PSAMB.scaffold1761size28028.g14769"/>
</dbReference>
<accession>A0A914VC36</accession>
<keyword evidence="1" id="KW-0812">Transmembrane</keyword>
<feature type="signal peptide" evidence="2">
    <location>
        <begin position="1"/>
        <end position="25"/>
    </location>
</feature>
<evidence type="ECO:0000313" key="4">
    <source>
        <dbReference type="WBParaSite" id="PSAMB.scaffold1761size28028.g14769.t1"/>
    </source>
</evidence>
<dbReference type="AlphaFoldDB" id="A0A914VC36"/>
<organism evidence="3 4">
    <name type="scientific">Plectus sambesii</name>
    <dbReference type="NCBI Taxonomy" id="2011161"/>
    <lineage>
        <taxon>Eukaryota</taxon>
        <taxon>Metazoa</taxon>
        <taxon>Ecdysozoa</taxon>
        <taxon>Nematoda</taxon>
        <taxon>Chromadorea</taxon>
        <taxon>Plectida</taxon>
        <taxon>Plectina</taxon>
        <taxon>Plectoidea</taxon>
        <taxon>Plectidae</taxon>
        <taxon>Plectus</taxon>
    </lineage>
</organism>
<evidence type="ECO:0000256" key="2">
    <source>
        <dbReference type="SAM" id="SignalP"/>
    </source>
</evidence>
<sequence>MLKLVSRGLLLSFVTFFSVADTVSANRHRHSRSQHHHQTPESSINSPCTLPSILNASFESVCAANLKKRFICTLPASILLPVTLWTHLEEVIAGRFAFCRYDSLQKVALREPIGDDELIKQWQRMEDARLERLREAQRHLSEVKDLLYHLLLHLVALLESEYPVGAQPIQHTVPFWALCSFVGCILLSAIAAFVGNCVTNRGGLSYAAGPARLRQRAQVANVVHRVRGNSLASLSNVNLGCNSPENKASTHGKIPGVSRSWRAGFSGGMWGAS</sequence>
<reference evidence="4" key="1">
    <citation type="submission" date="2022-11" db="UniProtKB">
        <authorList>
            <consortium name="WormBaseParasite"/>
        </authorList>
    </citation>
    <scope>IDENTIFICATION</scope>
</reference>
<evidence type="ECO:0000313" key="3">
    <source>
        <dbReference type="Proteomes" id="UP000887566"/>
    </source>
</evidence>
<proteinExistence type="predicted"/>
<keyword evidence="1" id="KW-1133">Transmembrane helix</keyword>